<evidence type="ECO:0000313" key="1">
    <source>
        <dbReference type="EMBL" id="AMS03285.1"/>
    </source>
</evidence>
<keyword evidence="2" id="KW-1185">Reference proteome</keyword>
<protein>
    <submittedName>
        <fullName evidence="1">Uncharacterized protein</fullName>
    </submittedName>
</protein>
<organism evidence="1 2">
    <name type="scientific">Gordonia phage Lucky10</name>
    <dbReference type="NCBI Taxonomy" id="1821557"/>
    <lineage>
        <taxon>Viruses</taxon>
        <taxon>Duplodnaviria</taxon>
        <taxon>Heunggongvirae</taxon>
        <taxon>Uroviricota</taxon>
        <taxon>Caudoviricetes</taxon>
        <taxon>Luckytenvirus</taxon>
        <taxon>Luckytenvirus lucky10</taxon>
    </lineage>
</organism>
<dbReference type="RefSeq" id="YP_009304301.1">
    <property type="nucleotide sequence ID" value="NC_031267.1"/>
</dbReference>
<name>A0A142KB02_9CAUD</name>
<proteinExistence type="predicted"/>
<dbReference type="OrthoDB" id="39816at10239"/>
<sequence length="121" mass="13250">MREHPAARKRLEFSVKDRTTGRRLRDDGSSAVIAADTAVHRGYSDHVRSALDELIESGVEFDADDVRARIPDDAVPHSPNLLPAIIGGYAAAGRIRSVGMTRPARASRRHSRNLVWVRGAA</sequence>
<dbReference type="KEGG" id="vg:29123308"/>
<dbReference type="EMBL" id="KU963256">
    <property type="protein sequence ID" value="AMS03285.1"/>
    <property type="molecule type" value="Genomic_DNA"/>
</dbReference>
<accession>A0A142KB02</accession>
<evidence type="ECO:0000313" key="2">
    <source>
        <dbReference type="Proteomes" id="UP000201844"/>
    </source>
</evidence>
<dbReference type="GeneID" id="29123308"/>
<dbReference type="Proteomes" id="UP000201844">
    <property type="component" value="Segment"/>
</dbReference>
<gene>
    <name evidence="1" type="primary">42</name>
    <name evidence="1" type="ORF">SEA_LUCKY10_42</name>
</gene>
<reference evidence="2" key="1">
    <citation type="submission" date="2016-03" db="EMBL/GenBank/DDBJ databases">
        <authorList>
            <person name="Ploux O."/>
        </authorList>
    </citation>
    <scope>NUCLEOTIDE SEQUENCE [LARGE SCALE GENOMIC DNA]</scope>
</reference>